<evidence type="ECO:0000256" key="2">
    <source>
        <dbReference type="SAM" id="Phobius"/>
    </source>
</evidence>
<name>A0A4V3CZH5_LABRH</name>
<protein>
    <submittedName>
        <fullName evidence="4">PH (Pleckstrin Homology) domain-containing protein</fullName>
    </submittedName>
</protein>
<feature type="domain" description="Low molecular weight protein antigen 6 PH" evidence="3">
    <location>
        <begin position="53"/>
        <end position="123"/>
    </location>
</feature>
<sequence>MSDQYERVVFRVPAVGILAALLLAACATPIAVTLRYGWLVYLVPLVIIVFVMRTRTVADGNGMVARTFFGRTVVPWDALRSLRVQEKSWVKAVLDGGREVTLPAVRTGSIPLLSQVSGGIVPDPSAPVEDPAAEPAETSAEEEAVEETGKPAENAE</sequence>
<evidence type="ECO:0000256" key="1">
    <source>
        <dbReference type="SAM" id="MobiDB-lite"/>
    </source>
</evidence>
<evidence type="ECO:0000313" key="5">
    <source>
        <dbReference type="Proteomes" id="UP000295444"/>
    </source>
</evidence>
<feature type="compositionally biased region" description="Low complexity" evidence="1">
    <location>
        <begin position="121"/>
        <end position="138"/>
    </location>
</feature>
<dbReference type="Pfam" id="PF10756">
    <property type="entry name" value="bPH_6"/>
    <property type="match status" value="1"/>
</dbReference>
<reference evidence="4 5" key="1">
    <citation type="submission" date="2019-03" db="EMBL/GenBank/DDBJ databases">
        <title>Genomic Encyclopedia of Type Strains, Phase IV (KMG-IV): sequencing the most valuable type-strain genomes for metagenomic binning, comparative biology and taxonomic classification.</title>
        <authorList>
            <person name="Goeker M."/>
        </authorList>
    </citation>
    <scope>NUCLEOTIDE SEQUENCE [LARGE SCALE GENOMIC DNA]</scope>
    <source>
        <strain evidence="4 5">DSM 45361</strain>
    </source>
</reference>
<proteinExistence type="predicted"/>
<dbReference type="OrthoDB" id="5194605at2"/>
<dbReference type="AlphaFoldDB" id="A0A4V3CZH5"/>
<dbReference type="RefSeq" id="WP_133851175.1">
    <property type="nucleotide sequence ID" value="NZ_SNXZ01000003.1"/>
</dbReference>
<dbReference type="PROSITE" id="PS51257">
    <property type="entry name" value="PROKAR_LIPOPROTEIN"/>
    <property type="match status" value="1"/>
</dbReference>
<comment type="caution">
    <text evidence="4">The sequence shown here is derived from an EMBL/GenBank/DDBJ whole genome shotgun (WGS) entry which is preliminary data.</text>
</comment>
<feature type="transmembrane region" description="Helical" evidence="2">
    <location>
        <begin position="12"/>
        <end position="32"/>
    </location>
</feature>
<keyword evidence="2" id="KW-0812">Transmembrane</keyword>
<feature type="transmembrane region" description="Helical" evidence="2">
    <location>
        <begin position="38"/>
        <end position="58"/>
    </location>
</feature>
<evidence type="ECO:0000313" key="4">
    <source>
        <dbReference type="EMBL" id="TDP98068.1"/>
    </source>
</evidence>
<keyword evidence="2" id="KW-1133">Transmembrane helix</keyword>
<accession>A0A4V3CZH5</accession>
<keyword evidence="5" id="KW-1185">Reference proteome</keyword>
<keyword evidence="2" id="KW-0472">Membrane</keyword>
<evidence type="ECO:0000259" key="3">
    <source>
        <dbReference type="Pfam" id="PF10756"/>
    </source>
</evidence>
<dbReference type="Proteomes" id="UP000295444">
    <property type="component" value="Unassembled WGS sequence"/>
</dbReference>
<gene>
    <name evidence="4" type="ORF">EV186_1031048</name>
</gene>
<organism evidence="4 5">
    <name type="scientific">Labedaea rhizosphaerae</name>
    <dbReference type="NCBI Taxonomy" id="598644"/>
    <lineage>
        <taxon>Bacteria</taxon>
        <taxon>Bacillati</taxon>
        <taxon>Actinomycetota</taxon>
        <taxon>Actinomycetes</taxon>
        <taxon>Pseudonocardiales</taxon>
        <taxon>Pseudonocardiaceae</taxon>
        <taxon>Labedaea</taxon>
    </lineage>
</organism>
<dbReference type="InterPro" id="IPR019692">
    <property type="entry name" value="CFP-6_PH"/>
</dbReference>
<dbReference type="EMBL" id="SNXZ01000003">
    <property type="protein sequence ID" value="TDP98068.1"/>
    <property type="molecule type" value="Genomic_DNA"/>
</dbReference>
<feature type="region of interest" description="Disordered" evidence="1">
    <location>
        <begin position="116"/>
        <end position="156"/>
    </location>
</feature>